<reference evidence="3" key="1">
    <citation type="submission" date="2017-11" db="EMBL/GenBank/DDBJ databases">
        <authorList>
            <person name="Kuznetsova I."/>
            <person name="Sazanova A."/>
            <person name="Chirak E."/>
            <person name="Safronova V."/>
            <person name="Willems A."/>
        </authorList>
    </citation>
    <scope>NUCLEOTIDE SEQUENCE [LARGE SCALE GENOMIC DNA]</scope>
    <source>
        <strain evidence="3">PEPV15</strain>
    </source>
</reference>
<protein>
    <recommendedName>
        <fullName evidence="4">DUF1127 domain-containing protein</fullName>
    </recommendedName>
</protein>
<dbReference type="AlphaFoldDB" id="A0A2P7B074"/>
<evidence type="ECO:0000256" key="1">
    <source>
        <dbReference type="SAM" id="MobiDB-lite"/>
    </source>
</evidence>
<comment type="caution">
    <text evidence="2">The sequence shown here is derived from an EMBL/GenBank/DDBJ whole genome shotgun (WGS) entry which is preliminary data.</text>
</comment>
<accession>A0A2P7B074</accession>
<gene>
    <name evidence="2" type="ORF">CU100_03725</name>
</gene>
<name>A0A2P7B074_9HYPH</name>
<sequence length="77" mass="8962">MRSLTEATHVARRVTWWSRIARAANRGKRAPERVNKEDLSDHMLRDLGVLDGRTVRGERTGRPDYGDLLKDYQKRSL</sequence>
<proteinExistence type="predicted"/>
<evidence type="ECO:0008006" key="4">
    <source>
        <dbReference type="Google" id="ProtNLM"/>
    </source>
</evidence>
<dbReference type="OrthoDB" id="8116764at2"/>
<evidence type="ECO:0000313" key="3">
    <source>
        <dbReference type="Proteomes" id="UP000241158"/>
    </source>
</evidence>
<feature type="region of interest" description="Disordered" evidence="1">
    <location>
        <begin position="55"/>
        <end position="77"/>
    </location>
</feature>
<dbReference type="Proteomes" id="UP000241158">
    <property type="component" value="Unassembled WGS sequence"/>
</dbReference>
<keyword evidence="3" id="KW-1185">Reference proteome</keyword>
<evidence type="ECO:0000313" key="2">
    <source>
        <dbReference type="EMBL" id="PSH59876.1"/>
    </source>
</evidence>
<dbReference type="EMBL" id="PGGN01000001">
    <property type="protein sequence ID" value="PSH59876.1"/>
    <property type="molecule type" value="Genomic_DNA"/>
</dbReference>
<dbReference type="RefSeq" id="WP_106715180.1">
    <property type="nucleotide sequence ID" value="NZ_JACHXT010000002.1"/>
</dbReference>
<organism evidence="2 3">
    <name type="scientific">Phyllobacterium endophyticum</name>
    <dbReference type="NCBI Taxonomy" id="1149773"/>
    <lineage>
        <taxon>Bacteria</taxon>
        <taxon>Pseudomonadati</taxon>
        <taxon>Pseudomonadota</taxon>
        <taxon>Alphaproteobacteria</taxon>
        <taxon>Hyphomicrobiales</taxon>
        <taxon>Phyllobacteriaceae</taxon>
        <taxon>Phyllobacterium</taxon>
    </lineage>
</organism>